<organism evidence="3">
    <name type="scientific">Leucothrix mucor</name>
    <dbReference type="NCBI Taxonomy" id="45248"/>
    <lineage>
        <taxon>Bacteria</taxon>
        <taxon>Pseudomonadati</taxon>
        <taxon>Pseudomonadota</taxon>
        <taxon>Gammaproteobacteria</taxon>
        <taxon>Thiotrichales</taxon>
        <taxon>Thiotrichaceae</taxon>
        <taxon>Leucothrix</taxon>
    </lineage>
</organism>
<dbReference type="InterPro" id="IPR011626">
    <property type="entry name" value="Alpha-macroglobulin_TED"/>
</dbReference>
<feature type="domain" description="Bacterial alpha-2-macroglobulin MG10" evidence="2">
    <location>
        <begin position="410"/>
        <end position="538"/>
    </location>
</feature>
<accession>A0A7V2T1L2</accession>
<dbReference type="CDD" id="cd02891">
    <property type="entry name" value="A2M_like"/>
    <property type="match status" value="1"/>
</dbReference>
<dbReference type="InterPro" id="IPR041246">
    <property type="entry name" value="Bact_MG10"/>
</dbReference>
<gene>
    <name evidence="3" type="ORF">ENJ51_11860</name>
</gene>
<dbReference type="SUPFAM" id="SSF48239">
    <property type="entry name" value="Terpenoid cyclases/Protein prenyltransferases"/>
    <property type="match status" value="1"/>
</dbReference>
<dbReference type="AlphaFoldDB" id="A0A7V2T1L2"/>
<evidence type="ECO:0000259" key="2">
    <source>
        <dbReference type="Pfam" id="PF17973"/>
    </source>
</evidence>
<evidence type="ECO:0008006" key="4">
    <source>
        <dbReference type="Google" id="ProtNLM"/>
    </source>
</evidence>
<dbReference type="Proteomes" id="UP000885750">
    <property type="component" value="Unassembled WGS sequence"/>
</dbReference>
<evidence type="ECO:0000259" key="1">
    <source>
        <dbReference type="Pfam" id="PF07678"/>
    </source>
</evidence>
<dbReference type="InterPro" id="IPR051802">
    <property type="entry name" value="YfhM-like"/>
</dbReference>
<name>A0A7V2T1L2_LEUMU</name>
<proteinExistence type="predicted"/>
<dbReference type="Pfam" id="PF07678">
    <property type="entry name" value="TED_complement"/>
    <property type="match status" value="1"/>
</dbReference>
<comment type="caution">
    <text evidence="3">The sequence shown here is derived from an EMBL/GenBank/DDBJ whole genome shotgun (WGS) entry which is preliminary data.</text>
</comment>
<dbReference type="InterPro" id="IPR047565">
    <property type="entry name" value="Alpha-macroglob_thiol-ester_cl"/>
</dbReference>
<feature type="domain" description="Alpha-macroglobulin-like TED" evidence="1">
    <location>
        <begin position="85"/>
        <end position="177"/>
    </location>
</feature>
<evidence type="ECO:0000313" key="3">
    <source>
        <dbReference type="EMBL" id="HFC93495.1"/>
    </source>
</evidence>
<dbReference type="SMART" id="SM01419">
    <property type="entry name" value="Thiol-ester_cl"/>
    <property type="match status" value="1"/>
</dbReference>
<protein>
    <recommendedName>
        <fullName evidence="4">Alpha-2-macroglobulin domain-containing protein</fullName>
    </recommendedName>
</protein>
<dbReference type="Gene3D" id="1.50.10.20">
    <property type="match status" value="1"/>
</dbReference>
<dbReference type="GO" id="GO:0004866">
    <property type="term" value="F:endopeptidase inhibitor activity"/>
    <property type="evidence" value="ECO:0007669"/>
    <property type="project" value="TreeGrafter"/>
</dbReference>
<dbReference type="PANTHER" id="PTHR40094">
    <property type="entry name" value="ALPHA-2-MACROGLOBULIN HOMOLOG"/>
    <property type="match status" value="1"/>
</dbReference>
<dbReference type="GO" id="GO:0005615">
    <property type="term" value="C:extracellular space"/>
    <property type="evidence" value="ECO:0007669"/>
    <property type="project" value="InterPro"/>
</dbReference>
<reference evidence="3" key="1">
    <citation type="journal article" date="2020" name="mSystems">
        <title>Genome- and Community-Level Interaction Insights into Carbon Utilization and Element Cycling Functions of Hydrothermarchaeota in Hydrothermal Sediment.</title>
        <authorList>
            <person name="Zhou Z."/>
            <person name="Liu Y."/>
            <person name="Xu W."/>
            <person name="Pan J."/>
            <person name="Luo Z.H."/>
            <person name="Li M."/>
        </authorList>
    </citation>
    <scope>NUCLEOTIDE SEQUENCE [LARGE SCALE GENOMIC DNA]</scope>
    <source>
        <strain evidence="3">HyVt-493</strain>
    </source>
</reference>
<dbReference type="Pfam" id="PF17973">
    <property type="entry name" value="bMG10"/>
    <property type="match status" value="1"/>
</dbReference>
<sequence>KLGMLRLKTNNKAGKGQLKFIASSGEHKTTSEVTIDIRQANQPTTRITTSVIEPGESWTQQIKPHGLQGSNQTTLELSTVPSLNMEKHLDYLVRYPHGCLEQTTSSAFPQLYLSKVMQLNEDKQKKIEHHIKRAIERLRGFQLATGDFSYWPNSSHSNEWASIYAGHFLVEAQKLGYLLPAELLTDWLDYQANTAQRWLAGSNTYAQTQAYRLNVLALAGKPQMGAMNRLRESGKLSQKARWMLASAYQVAGQPEAANSLTDGLIVNNGNQQRRVDTPATFSSKLGDLGLQLSNLVALNKKQDANKLLEKIATELNRDGFQSTQGIAWALIAVSRYLSADTSHFSAKYAIDNQQDNDVNSKTPFVQQVLKSIDEKGAKLEIKNTSGSKLFASVLTQGLPDAGNEQSISKGLRLKVSYTDIAESNELDLDDKPEVIQGTDIAVSVNITNTSNAKVENIALTLPVAAGWEIHNANYALKSDKDKNHLIINQFDYQDVRDDRVYSYFSLEKKQSKTFRILINASYAGRYYLPAISASAMYNGAMQAREKGKWITIVKAKSVVKTKKDEEKSKSAEAEKQARIVKVKKAWLYDSPKEGDVSKLYLIKNDKFTVLEQKTIEGIDWYFIHFIGVKIVEKWIKASDTKAVGD</sequence>
<feature type="non-terminal residue" evidence="3">
    <location>
        <position position="1"/>
    </location>
</feature>
<dbReference type="EMBL" id="DRMS01000450">
    <property type="protein sequence ID" value="HFC93495.1"/>
    <property type="molecule type" value="Genomic_DNA"/>
</dbReference>
<dbReference type="InterPro" id="IPR008930">
    <property type="entry name" value="Terpenoid_cyclase/PrenylTrfase"/>
</dbReference>
<dbReference type="PANTHER" id="PTHR40094:SF1">
    <property type="entry name" value="UBIQUITIN DOMAIN-CONTAINING PROTEIN"/>
    <property type="match status" value="1"/>
</dbReference>